<name>A0A923LUD7_9FIRM</name>
<reference evidence="3" key="1">
    <citation type="submission" date="2020-08" db="EMBL/GenBank/DDBJ databases">
        <title>Genome public.</title>
        <authorList>
            <person name="Liu C."/>
            <person name="Sun Q."/>
        </authorList>
    </citation>
    <scope>NUCLEOTIDE SEQUENCE</scope>
    <source>
        <strain evidence="3">NSJ-28</strain>
    </source>
</reference>
<dbReference type="Gene3D" id="1.20.1600.10">
    <property type="entry name" value="Outer membrane efflux proteins (OEP)"/>
    <property type="match status" value="2"/>
</dbReference>
<dbReference type="EMBL" id="JACOPL010000007">
    <property type="protein sequence ID" value="MBC5725510.1"/>
    <property type="molecule type" value="Genomic_DNA"/>
</dbReference>
<evidence type="ECO:0000256" key="1">
    <source>
        <dbReference type="SAM" id="Coils"/>
    </source>
</evidence>
<gene>
    <name evidence="3" type="ORF">H8S45_08580</name>
</gene>
<dbReference type="GO" id="GO:0015562">
    <property type="term" value="F:efflux transmembrane transporter activity"/>
    <property type="evidence" value="ECO:0007669"/>
    <property type="project" value="InterPro"/>
</dbReference>
<feature type="coiled-coil region" evidence="1">
    <location>
        <begin position="90"/>
        <end position="139"/>
    </location>
</feature>
<dbReference type="Proteomes" id="UP000606499">
    <property type="component" value="Unassembled WGS sequence"/>
</dbReference>
<evidence type="ECO:0000313" key="4">
    <source>
        <dbReference type="Proteomes" id="UP000606499"/>
    </source>
</evidence>
<keyword evidence="1" id="KW-0175">Coiled coil</keyword>
<keyword evidence="2" id="KW-0732">Signal</keyword>
<dbReference type="RefSeq" id="WP_054327508.1">
    <property type="nucleotide sequence ID" value="NZ_JACOPL010000007.1"/>
</dbReference>
<keyword evidence="4" id="KW-1185">Reference proteome</keyword>
<proteinExistence type="predicted"/>
<feature type="coiled-coil region" evidence="1">
    <location>
        <begin position="183"/>
        <end position="210"/>
    </location>
</feature>
<organism evidence="3 4">
    <name type="scientific">Agathobaculum faecis</name>
    <dbReference type="NCBI Taxonomy" id="2763013"/>
    <lineage>
        <taxon>Bacteria</taxon>
        <taxon>Bacillati</taxon>
        <taxon>Bacillota</taxon>
        <taxon>Clostridia</taxon>
        <taxon>Eubacteriales</taxon>
        <taxon>Butyricicoccaceae</taxon>
        <taxon>Agathobaculum</taxon>
    </lineage>
</organism>
<accession>A0A923LUD7</accession>
<evidence type="ECO:0000256" key="2">
    <source>
        <dbReference type="SAM" id="SignalP"/>
    </source>
</evidence>
<comment type="caution">
    <text evidence="3">The sequence shown here is derived from an EMBL/GenBank/DDBJ whole genome shotgun (WGS) entry which is preliminary data.</text>
</comment>
<sequence length="421" mass="46104">MNRRVIGALLAGALCMATVAPAGAVNGGGSVAVQEEAPPETLTVKQMGLRAVERAVSENNASVQSLRKTAAGMDTGSSLSEQFEAQGGALELQIKQYQEMIGKMEEAMEQIADKESDLYKTYEAQKKLLENQRDSLQQSADSLPVQGAAAVMQIEDAVYQLRKQADNVADQLTMAAQTLLISIQNLQYSQQKLERQLASLDRSLDVMETQLSLGLVSQYQMDTVRNQRDNLALGITNLQTQCNNLASSLALMCGYDAGTLVMPAAFAAVTEKDLKAMSYEADLEETLKNSFSIWQKRNTLRQAQNVYDDSYDSSVYAVQSAREALAIEQESVEAAFASMFQSVQDCRGTLQAAQAAEQQAELDFKTSQLQYERGMLSRLDYLQAQDTLENAKLDVQTAELGLVSAFNQYEWAKRGLTTAIA</sequence>
<protein>
    <submittedName>
        <fullName evidence="3">TolC family protein</fullName>
    </submittedName>
</protein>
<dbReference type="SUPFAM" id="SSF56954">
    <property type="entry name" value="Outer membrane efflux proteins (OEP)"/>
    <property type="match status" value="1"/>
</dbReference>
<feature type="chain" id="PRO_5038997834" evidence="2">
    <location>
        <begin position="25"/>
        <end position="421"/>
    </location>
</feature>
<feature type="signal peptide" evidence="2">
    <location>
        <begin position="1"/>
        <end position="24"/>
    </location>
</feature>
<evidence type="ECO:0000313" key="3">
    <source>
        <dbReference type="EMBL" id="MBC5725510.1"/>
    </source>
</evidence>
<dbReference type="AlphaFoldDB" id="A0A923LUD7"/>